<keyword evidence="2" id="KW-1185">Reference proteome</keyword>
<reference evidence="1 2" key="1">
    <citation type="submission" date="2020-08" db="EMBL/GenBank/DDBJ databases">
        <title>Oceanospirillum sp. nov. isolated from marine sediment.</title>
        <authorList>
            <person name="Ji X."/>
        </authorList>
    </citation>
    <scope>NUCLEOTIDE SEQUENCE [LARGE SCALE GENOMIC DNA]</scope>
    <source>
        <strain evidence="1 2">D5</strain>
    </source>
</reference>
<name>A0A839IVA3_9GAMM</name>
<dbReference type="SUPFAM" id="SSF47413">
    <property type="entry name" value="lambda repressor-like DNA-binding domains"/>
    <property type="match status" value="1"/>
</dbReference>
<dbReference type="InterPro" id="IPR014057">
    <property type="entry name" value="HI1420"/>
</dbReference>
<dbReference type="NCBIfam" id="TIGR02684">
    <property type="entry name" value="dnstrm_HI1420"/>
    <property type="match status" value="1"/>
</dbReference>
<dbReference type="Pfam" id="PF21716">
    <property type="entry name" value="dnstrm_HI1420"/>
    <property type="match status" value="1"/>
</dbReference>
<gene>
    <name evidence="1" type="ORF">H4O21_22440</name>
</gene>
<accession>A0A839IVA3</accession>
<dbReference type="AlphaFoldDB" id="A0A839IVA3"/>
<sequence length="93" mass="10233">MNELQPFDAADYLDSEEAIAEYLTAVLEEEDTSAFLQALGTIARARSMTAIAEQTGMSRESLYKALHADAKPRYETVQKVVSALGLKLSVQHN</sequence>
<protein>
    <submittedName>
        <fullName evidence="1">Putative addiction module antidote protein</fullName>
    </submittedName>
</protein>
<dbReference type="InterPro" id="IPR010982">
    <property type="entry name" value="Lambda_DNA-bd_dom_sf"/>
</dbReference>
<evidence type="ECO:0000313" key="2">
    <source>
        <dbReference type="Proteomes" id="UP000565262"/>
    </source>
</evidence>
<evidence type="ECO:0000313" key="1">
    <source>
        <dbReference type="EMBL" id="MBB1489373.1"/>
    </source>
</evidence>
<dbReference type="RefSeq" id="WP_182811494.1">
    <property type="nucleotide sequence ID" value="NZ_JACJFM010000052.1"/>
</dbReference>
<dbReference type="Proteomes" id="UP000565262">
    <property type="component" value="Unassembled WGS sequence"/>
</dbReference>
<comment type="caution">
    <text evidence="1">The sequence shown here is derived from an EMBL/GenBank/DDBJ whole genome shotgun (WGS) entry which is preliminary data.</text>
</comment>
<dbReference type="PANTHER" id="PTHR40275:SF1">
    <property type="entry name" value="SSL7038 PROTEIN"/>
    <property type="match status" value="1"/>
</dbReference>
<dbReference type="Gene3D" id="1.10.260.40">
    <property type="entry name" value="lambda repressor-like DNA-binding domains"/>
    <property type="match status" value="1"/>
</dbReference>
<dbReference type="EMBL" id="JACJFM010000052">
    <property type="protein sequence ID" value="MBB1489373.1"/>
    <property type="molecule type" value="Genomic_DNA"/>
</dbReference>
<dbReference type="PANTHER" id="PTHR40275">
    <property type="entry name" value="SSL7038 PROTEIN"/>
    <property type="match status" value="1"/>
</dbReference>
<dbReference type="GO" id="GO:0003677">
    <property type="term" value="F:DNA binding"/>
    <property type="evidence" value="ECO:0007669"/>
    <property type="project" value="InterPro"/>
</dbReference>
<proteinExistence type="predicted"/>
<organism evidence="1 2">
    <name type="scientific">Oceanospirillum sediminis</name>
    <dbReference type="NCBI Taxonomy" id="2760088"/>
    <lineage>
        <taxon>Bacteria</taxon>
        <taxon>Pseudomonadati</taxon>
        <taxon>Pseudomonadota</taxon>
        <taxon>Gammaproteobacteria</taxon>
        <taxon>Oceanospirillales</taxon>
        <taxon>Oceanospirillaceae</taxon>
        <taxon>Oceanospirillum</taxon>
    </lineage>
</organism>